<dbReference type="EMBL" id="FNBU01000001">
    <property type="protein sequence ID" value="SDF02476.1"/>
    <property type="molecule type" value="Genomic_DNA"/>
</dbReference>
<protein>
    <submittedName>
        <fullName evidence="1">Acetolactate synthase, small subunit</fullName>
    </submittedName>
</protein>
<name>A0A1G7HQ62_9FIRM</name>
<dbReference type="Proteomes" id="UP000243333">
    <property type="component" value="Unassembled WGS sequence"/>
</dbReference>
<dbReference type="Pfam" id="PF13710">
    <property type="entry name" value="ACT_5"/>
    <property type="match status" value="1"/>
</dbReference>
<proteinExistence type="predicted"/>
<evidence type="ECO:0000313" key="2">
    <source>
        <dbReference type="Proteomes" id="UP000243333"/>
    </source>
</evidence>
<keyword evidence="2" id="KW-1185">Reference proteome</keyword>
<evidence type="ECO:0000313" key="1">
    <source>
        <dbReference type="EMBL" id="SDF02476.1"/>
    </source>
</evidence>
<dbReference type="STRING" id="1123285.SAMN05660235_00195"/>
<dbReference type="RefSeq" id="WP_093687231.1">
    <property type="nucleotide sequence ID" value="NZ_FNBU01000001.1"/>
</dbReference>
<accession>A0A1G7HQ62</accession>
<reference evidence="2" key="1">
    <citation type="submission" date="2016-10" db="EMBL/GenBank/DDBJ databases">
        <authorList>
            <person name="Varghese N."/>
            <person name="Submissions S."/>
        </authorList>
    </citation>
    <scope>NUCLEOTIDE SEQUENCE [LARGE SCALE GENOMIC DNA]</scope>
    <source>
        <strain evidence="2">DSM 23256</strain>
    </source>
</reference>
<dbReference type="SUPFAM" id="SSF55021">
    <property type="entry name" value="ACT-like"/>
    <property type="match status" value="1"/>
</dbReference>
<dbReference type="OrthoDB" id="9787365at2"/>
<dbReference type="AlphaFoldDB" id="A0A1G7HQ62"/>
<gene>
    <name evidence="1" type="ORF">SAMN05660235_00195</name>
</gene>
<dbReference type="Gene3D" id="3.30.70.260">
    <property type="match status" value="1"/>
</dbReference>
<organism evidence="1 2">
    <name type="scientific">Sporolituus thermophilus DSM 23256</name>
    <dbReference type="NCBI Taxonomy" id="1123285"/>
    <lineage>
        <taxon>Bacteria</taxon>
        <taxon>Bacillati</taxon>
        <taxon>Bacillota</taxon>
        <taxon>Negativicutes</taxon>
        <taxon>Selenomonadales</taxon>
        <taxon>Sporomusaceae</taxon>
        <taxon>Sporolituus</taxon>
    </lineage>
</organism>
<sequence length="85" mass="9479">MKHKVSILLARQDDSLVRLTGLLYRKGYVIESLSSGPTEEQGHIRVTAVISGIQKTPRLLMSQVAKLFDVVSVDVWEDNNSVQVN</sequence>
<dbReference type="InterPro" id="IPR045865">
    <property type="entry name" value="ACT-like_dom_sf"/>
</dbReference>